<dbReference type="InterPro" id="IPR015424">
    <property type="entry name" value="PyrdxlP-dep_Trfase"/>
</dbReference>
<name>A0A268FDQ8_NIACI</name>
<dbReference type="PROSITE" id="PS00600">
    <property type="entry name" value="AA_TRANSFER_CLASS_3"/>
    <property type="match status" value="1"/>
</dbReference>
<feature type="binding site" evidence="5">
    <location>
        <begin position="207"/>
        <end position="210"/>
    </location>
    <ligand>
        <name>pyridoxal 5'-phosphate</name>
        <dbReference type="ChEBI" id="CHEBI:597326"/>
    </ligand>
</feature>
<evidence type="ECO:0000256" key="1">
    <source>
        <dbReference type="ARBA" id="ARBA00022576"/>
    </source>
</evidence>
<evidence type="ECO:0000313" key="7">
    <source>
        <dbReference type="Proteomes" id="UP000216961"/>
    </source>
</evidence>
<comment type="similarity">
    <text evidence="5">Belongs to the class-III pyridoxal-phosphate-dependent aminotransferase family. ArgD subfamily.</text>
</comment>
<feature type="binding site" evidence="5">
    <location>
        <position position="125"/>
    </location>
    <ligand>
        <name>N(2)-acetyl-L-ornithine</name>
        <dbReference type="ChEBI" id="CHEBI:57805"/>
    </ligand>
</feature>
<dbReference type="GO" id="GO:0030170">
    <property type="term" value="F:pyridoxal phosphate binding"/>
    <property type="evidence" value="ECO:0007669"/>
    <property type="project" value="InterPro"/>
</dbReference>
<feature type="binding site" evidence="5">
    <location>
        <position position="264"/>
    </location>
    <ligand>
        <name>N(2)-acetyl-L-ornithine</name>
        <dbReference type="ChEBI" id="CHEBI:57805"/>
    </ligand>
</feature>
<comment type="cofactor">
    <cofactor evidence="5">
        <name>pyridoxal 5'-phosphate</name>
        <dbReference type="ChEBI" id="CHEBI:597326"/>
    </cofactor>
    <text evidence="5">Binds 1 pyridoxal phosphate per subunit.</text>
</comment>
<keyword evidence="1 5" id="KW-0032">Aminotransferase</keyword>
<feature type="modified residue" description="N6-(pyridoxal phosphate)lysine" evidence="5">
    <location>
        <position position="236"/>
    </location>
</feature>
<evidence type="ECO:0000256" key="5">
    <source>
        <dbReference type="HAMAP-Rule" id="MF_01107"/>
    </source>
</evidence>
<feature type="binding site" evidence="5">
    <location>
        <position position="265"/>
    </location>
    <ligand>
        <name>pyridoxal 5'-phosphate</name>
        <dbReference type="ChEBI" id="CHEBI:597326"/>
    </ligand>
</feature>
<dbReference type="Proteomes" id="UP000216961">
    <property type="component" value="Unassembled WGS sequence"/>
</dbReference>
<dbReference type="GO" id="GO:0006526">
    <property type="term" value="P:L-arginine biosynthetic process"/>
    <property type="evidence" value="ECO:0007669"/>
    <property type="project" value="UniProtKB-UniRule"/>
</dbReference>
<dbReference type="PANTHER" id="PTHR11986">
    <property type="entry name" value="AMINOTRANSFERASE CLASS III"/>
    <property type="match status" value="1"/>
</dbReference>
<dbReference type="PIRSF" id="PIRSF000521">
    <property type="entry name" value="Transaminase_4ab_Lys_Orn"/>
    <property type="match status" value="1"/>
</dbReference>
<keyword evidence="2 5" id="KW-0028">Amino-acid biosynthesis</keyword>
<dbReference type="InterPro" id="IPR005814">
    <property type="entry name" value="Aminotrans_3"/>
</dbReference>
<evidence type="ECO:0000256" key="3">
    <source>
        <dbReference type="ARBA" id="ARBA00022679"/>
    </source>
</evidence>
<proteinExistence type="inferred from homology"/>
<gene>
    <name evidence="5" type="primary">argD</name>
    <name evidence="6" type="ORF">CHH57_09605</name>
</gene>
<dbReference type="InterPro" id="IPR050103">
    <property type="entry name" value="Class-III_PLP-dep_AT"/>
</dbReference>
<feature type="binding site" evidence="5">
    <location>
        <position position="122"/>
    </location>
    <ligand>
        <name>pyridoxal 5'-phosphate</name>
        <dbReference type="ChEBI" id="CHEBI:597326"/>
    </ligand>
</feature>
<dbReference type="GO" id="GO:0003992">
    <property type="term" value="F:N2-acetyl-L-ornithine:2-oxoglutarate 5-aminotransferase activity"/>
    <property type="evidence" value="ECO:0007669"/>
    <property type="project" value="UniProtKB-UniRule"/>
</dbReference>
<dbReference type="InterPro" id="IPR049704">
    <property type="entry name" value="Aminotrans_3_PPA_site"/>
</dbReference>
<evidence type="ECO:0000256" key="2">
    <source>
        <dbReference type="ARBA" id="ARBA00022605"/>
    </source>
</evidence>
<dbReference type="GO" id="GO:0005737">
    <property type="term" value="C:cytoplasm"/>
    <property type="evidence" value="ECO:0007669"/>
    <property type="project" value="UniProtKB-SubCell"/>
</dbReference>
<dbReference type="AlphaFoldDB" id="A0A268FDQ8"/>
<comment type="subunit">
    <text evidence="5">Homodimer.</text>
</comment>
<dbReference type="FunFam" id="3.40.640.10:FF:000004">
    <property type="entry name" value="Acetylornithine aminotransferase"/>
    <property type="match status" value="1"/>
</dbReference>
<dbReference type="NCBIfam" id="TIGR00707">
    <property type="entry name" value="argD"/>
    <property type="match status" value="1"/>
</dbReference>
<dbReference type="Pfam" id="PF00202">
    <property type="entry name" value="Aminotran_3"/>
    <property type="match status" value="1"/>
</dbReference>
<comment type="miscellaneous">
    <text evidence="5">May also have succinyldiaminopimelate aminotransferase activity, thus carrying out the corresponding step in lysine biosynthesis.</text>
</comment>
<feature type="binding site" evidence="5">
    <location>
        <begin position="95"/>
        <end position="96"/>
    </location>
    <ligand>
        <name>pyridoxal 5'-phosphate</name>
        <dbReference type="ChEBI" id="CHEBI:597326"/>
    </ligand>
</feature>
<dbReference type="Gene3D" id="3.90.1150.10">
    <property type="entry name" value="Aspartate Aminotransferase, domain 1"/>
    <property type="match status" value="1"/>
</dbReference>
<comment type="subcellular location">
    <subcellularLocation>
        <location evidence="5">Cytoplasm</location>
    </subcellularLocation>
</comment>
<comment type="catalytic activity">
    <reaction evidence="5">
        <text>N(2)-acetyl-L-ornithine + 2-oxoglutarate = N-acetyl-L-glutamate 5-semialdehyde + L-glutamate</text>
        <dbReference type="Rhea" id="RHEA:18049"/>
        <dbReference type="ChEBI" id="CHEBI:16810"/>
        <dbReference type="ChEBI" id="CHEBI:29123"/>
        <dbReference type="ChEBI" id="CHEBI:29985"/>
        <dbReference type="ChEBI" id="CHEBI:57805"/>
        <dbReference type="EC" id="2.6.1.11"/>
    </reaction>
</comment>
<dbReference type="KEGG" id="bcir:C2I06_00505"/>
<sequence>MSHLFPTYSKWEIEPESAQGSYLYSKNGGVYLDFTSGIGVCNLGHCHPEVKDAVEQQLNKFWHVSNLFPLEVQEKAAEILTKASGLDLVFFANSGAEANEAAIKLARKATGKTKILTFQQSFHGRTFATMSATGQDKIKQGYGPMLETFEYIPFNDLNALKEQLTEDVAAVMLEIVQGEGGIYVASQEFLQGVEAICKEKGVLLLIDEIQTGMGRTGKAFAFQHFGIKPDIISVAKGMANGIPTGAIVADGKLKEFFGPGSHGTTFGGNPLAMAAAVKTMEIIFEPAFLEEVKKKSEWVFSLLKEKLAGNQHVKDIRGLGLMIGIELDIPVASILGELRREGLIVLNAGEKVIRLLPSLNTSQEDFIKGMEIIQKSLNIHAKVTI</sequence>
<dbReference type="InterPro" id="IPR015422">
    <property type="entry name" value="PyrdxlP-dep_Trfase_small"/>
</dbReference>
<dbReference type="GO" id="GO:0042802">
    <property type="term" value="F:identical protein binding"/>
    <property type="evidence" value="ECO:0007669"/>
    <property type="project" value="TreeGrafter"/>
</dbReference>
<reference evidence="6 7" key="1">
    <citation type="submission" date="2017-07" db="EMBL/GenBank/DDBJ databases">
        <title>Isolation and whole genome analysis of endospore-forming bacteria from heroin.</title>
        <authorList>
            <person name="Kalinowski J."/>
            <person name="Ahrens B."/>
            <person name="Al-Dilaimi A."/>
            <person name="Winkler A."/>
            <person name="Wibberg D."/>
            <person name="Schleenbecker U."/>
            <person name="Ruckert C."/>
            <person name="Wolfel R."/>
            <person name="Grass G."/>
        </authorList>
    </citation>
    <scope>NUCLEOTIDE SEQUENCE [LARGE SCALE GENOMIC DNA]</scope>
    <source>
        <strain evidence="6 7">7521-2</strain>
    </source>
</reference>
<dbReference type="EC" id="2.6.1.11" evidence="5"/>
<dbReference type="InterPro" id="IPR015421">
    <property type="entry name" value="PyrdxlP-dep_Trfase_major"/>
</dbReference>
<dbReference type="Gene3D" id="3.40.640.10">
    <property type="entry name" value="Type I PLP-dependent aspartate aminotransferase-like (Major domain)"/>
    <property type="match status" value="1"/>
</dbReference>
<comment type="caution">
    <text evidence="6">The sequence shown here is derived from an EMBL/GenBank/DDBJ whole genome shotgun (WGS) entry which is preliminary data.</text>
</comment>
<organism evidence="6 7">
    <name type="scientific">Niallia circulans</name>
    <name type="common">Bacillus circulans</name>
    <dbReference type="NCBI Taxonomy" id="1397"/>
    <lineage>
        <taxon>Bacteria</taxon>
        <taxon>Bacillati</taxon>
        <taxon>Bacillota</taxon>
        <taxon>Bacilli</taxon>
        <taxon>Bacillales</taxon>
        <taxon>Bacillaceae</taxon>
        <taxon>Niallia</taxon>
    </lineage>
</organism>
<dbReference type="HAMAP" id="MF_01107">
    <property type="entry name" value="ArgD_aminotrans_3"/>
    <property type="match status" value="1"/>
</dbReference>
<protein>
    <recommendedName>
        <fullName evidence="5">Acetylornithine aminotransferase</fullName>
        <shortName evidence="5">ACOAT</shortName>
        <ecNumber evidence="5">2.6.1.11</ecNumber>
    </recommendedName>
</protein>
<dbReference type="NCBIfam" id="NF002797">
    <property type="entry name" value="PRK02936.1"/>
    <property type="match status" value="1"/>
</dbReference>
<dbReference type="EMBL" id="NPBQ01000060">
    <property type="protein sequence ID" value="PAD83503.1"/>
    <property type="molecule type" value="Genomic_DNA"/>
</dbReference>
<dbReference type="PANTHER" id="PTHR11986:SF79">
    <property type="entry name" value="ACETYLORNITHINE AMINOTRANSFERASE, MITOCHONDRIAL"/>
    <property type="match status" value="1"/>
</dbReference>
<dbReference type="RefSeq" id="WP_095330028.1">
    <property type="nucleotide sequence ID" value="NZ_CP026031.1"/>
</dbReference>
<accession>A0A268FDQ8</accession>
<dbReference type="NCBIfam" id="NF002325">
    <property type="entry name" value="PRK01278.1"/>
    <property type="match status" value="1"/>
</dbReference>
<keyword evidence="4 5" id="KW-0663">Pyridoxal phosphate</keyword>
<keyword evidence="5" id="KW-0055">Arginine biosynthesis</keyword>
<dbReference type="SUPFAM" id="SSF53383">
    <property type="entry name" value="PLP-dependent transferases"/>
    <property type="match status" value="1"/>
</dbReference>
<dbReference type="CDD" id="cd00610">
    <property type="entry name" value="OAT_like"/>
    <property type="match status" value="1"/>
</dbReference>
<evidence type="ECO:0000313" key="6">
    <source>
        <dbReference type="EMBL" id="PAD83503.1"/>
    </source>
</evidence>
<evidence type="ECO:0000256" key="4">
    <source>
        <dbReference type="ARBA" id="ARBA00022898"/>
    </source>
</evidence>
<keyword evidence="3 5" id="KW-0808">Transferase</keyword>
<keyword evidence="5" id="KW-0963">Cytoplasm</keyword>
<comment type="pathway">
    <text evidence="5">Amino-acid biosynthesis; L-arginine biosynthesis; N(2)-acetyl-L-ornithine from L-glutamate: step 4/4.</text>
</comment>
<dbReference type="InterPro" id="IPR004636">
    <property type="entry name" value="AcOrn/SuccOrn_fam"/>
</dbReference>